<keyword evidence="24" id="KW-1185">Reference proteome</keyword>
<evidence type="ECO:0000256" key="14">
    <source>
        <dbReference type="ARBA" id="ARBA00023157"/>
    </source>
</evidence>
<evidence type="ECO:0000256" key="8">
    <source>
        <dbReference type="ARBA" id="ARBA00022729"/>
    </source>
</evidence>
<evidence type="ECO:0000256" key="20">
    <source>
        <dbReference type="SAM" id="Phobius"/>
    </source>
</evidence>
<keyword evidence="7 20" id="KW-0812">Transmembrane</keyword>
<dbReference type="InterPro" id="IPR033320">
    <property type="entry name" value="IgC1_2_Nectin-3-4-like"/>
</dbReference>
<evidence type="ECO:0000313" key="24">
    <source>
        <dbReference type="Proteomes" id="UP001274896"/>
    </source>
</evidence>
<keyword evidence="14" id="KW-1015">Disulfide bond</keyword>
<evidence type="ECO:0000256" key="3">
    <source>
        <dbReference type="ARBA" id="ARBA00007810"/>
    </source>
</evidence>
<evidence type="ECO:0000256" key="4">
    <source>
        <dbReference type="ARBA" id="ARBA00010879"/>
    </source>
</evidence>
<evidence type="ECO:0000256" key="1">
    <source>
        <dbReference type="ARBA" id="ARBA00004162"/>
    </source>
</evidence>
<feature type="region of interest" description="Disordered" evidence="19">
    <location>
        <begin position="1610"/>
        <end position="1629"/>
    </location>
</feature>
<sequence length="1774" mass="202996">MDLLSEEVRQECPWTMMFADDIVICSESREQVEENLERWRFALERRGMKVSRSKTEYMCVNEREGSGTVRLQGEEVKKVQEFKYLGSTVQSNGECGKEVKKRVQAGWNGWRKVSGVLCDQKISARIKGKVYRTVVRPAMLYGLETVSLRKRQESELEVAELKMLRFSLGVTRLDRIRNEYIRGTAHVGRLGDKVREARLRWFGHVQRRDRKGRELADVMERRKVDILCVQETRWKGSKARRIGAGFKLFYYGVDSKRNGVGVVLKEEFVRNVLEVGCELEEKERFWSELDEVMESIPTGDEEVMGKFGVKERKLEGQMVVDFAKRMDMGVVNTYFQKREEHRVTYKSGGRRTQKLRQALGGQVVLPDDWETTAEVIRETGRKVLGVSSGRRKEDKETWWWNEEVQDSIQRKRFAKKKWDMDRTEENRQEYKELQRRVKREVSKAKQKAYDELYTRLDTREGEKDLYRLARQRDRDGKDVQQVRVIKDRDGRVLTSEESVQRRWKEYFEELMNEENEREKRVEGVNSVEQKVDKIRKDEVRKALKRMKSGKAVGPDDIPVEVWKCLEEAAVEFLASLFNRVLENLEKVYDRVPREELWYCMRKSGVAEKYVRVVQDMYERSRTVVRCAVVMDQLSEEIRPESPWTMMFADDIVICSESREQVEENLERWRFVLERRGMKVSRSKTEYMCVNEREGSGTVRLQGEEVKKVQEFKYLGSTVQSNGECGNEVKKRVQAGWNGWRKVSGVLRDQKISARIKGKVYRTVVRPAMLYGLETVSLRKRQESELEVAELKMLRFSLGVTRLDRIRNEYIRGTAHVGRLGDKVREARLRWFGHVQRREISLFVSPSTALQETENVIVEMELAKVHRSKVIRRKLKEKCFRVIANTLDIPVRTIGSVICMGILYLKFSTQDFTKRSQTNDKAGVCGSQVVVPPKVSGVLGKNVTLSCRIQVDSNLSLTQSSWERRLPNGWVTVAVYNPMFGISIQPEYVRRLSYRMPSNHDATIVLEDVGFADVGEYTCKVATFPLGNTQASTTLSVLVEPKVYISAGSTALLDGGNLTTVATCIAERARPPATVSWESNLYGTSEMHIQDDGNGTTTTQVHYTWEPTRHTQGDTLTCVVKHPALPSEFRMPYVINVQFAPDILLLGYDGDWYVGRENVQLKCQVKANPPAHHFQWIRLDGEMPDGVRMVNDSLTFLRPLQRNDSGVYRCEVGNKIGLRTRDLRIRIQAGKMGKRKDLSEFDEGQIVMARPLDQNISKTAALVGCSQSAVVSIYQKWSKEGTVVNQRQGHGRSMLIDARGERRLARVIRSNRRATVTQIAEEVNAGSDKDPPSTTTMPPTTPVLPLNAEISVTAPGNKQRALFTSPTLAPLHEGNLGTIVGGAVGGALFLLLLLVLGGVYYQRRRRTFRGDYYTKQYLGPSDMQKAPPPAPHELHIYTNEVDRASPDSKLKSCHDVNGTILSDKDREEWGGFERERSPNGRSRALREANTQQNLQNQHSHNQQQSYQPNHHPTPQPNHQEDHQGFLSGPHKHRSSLQPESRRYPGPQVMGNGSPFLPEDCYDSDYVSHTDGSMISRRECTNFIPDRSRPGLTTTAIDAIDLQGAGGNWATVGRRSRGGRRVRRQREKRKGKSVGLRIGTLNVGTMTGKGRELADMMERRKVDILCVQETRWKGSKARSIGAGFKLFYYGVDSKRNGVGVVLKEEFVRNVLEVKRVSDRVMSLKLEIEGVMLNVVSGYAPQVGCELEEKERFWSELDEVMESIPTGEIVVIGADFN</sequence>
<dbReference type="InterPro" id="IPR051427">
    <property type="entry name" value="Nectin/Nectin-like"/>
</dbReference>
<evidence type="ECO:0000256" key="17">
    <source>
        <dbReference type="ARBA" id="ARBA00082570"/>
    </source>
</evidence>
<dbReference type="PANTHER" id="PTHR23277">
    <property type="entry name" value="NECTIN-RELATED"/>
    <property type="match status" value="1"/>
</dbReference>
<feature type="transmembrane region" description="Helical" evidence="20">
    <location>
        <begin position="1375"/>
        <end position="1400"/>
    </location>
</feature>
<feature type="region of interest" description="Disordered" evidence="19">
    <location>
        <begin position="1323"/>
        <end position="1343"/>
    </location>
</feature>
<evidence type="ECO:0000256" key="16">
    <source>
        <dbReference type="ARBA" id="ARBA00023319"/>
    </source>
</evidence>
<dbReference type="InterPro" id="IPR043128">
    <property type="entry name" value="Rev_trsase/Diguanyl_cyclase"/>
</dbReference>
<keyword evidence="11" id="KW-0965">Cell junction</keyword>
<evidence type="ECO:0000259" key="22">
    <source>
        <dbReference type="PROSITE" id="PS50878"/>
    </source>
</evidence>
<feature type="domain" description="Ig-like" evidence="21">
    <location>
        <begin position="939"/>
        <end position="1035"/>
    </location>
</feature>
<dbReference type="PANTHER" id="PTHR23277:SF12">
    <property type="entry name" value="NECTIN-3"/>
    <property type="match status" value="1"/>
</dbReference>
<feature type="coiled-coil region" evidence="18">
    <location>
        <begin position="420"/>
        <end position="447"/>
    </location>
</feature>
<reference evidence="23" key="1">
    <citation type="submission" date="2023-06" db="EMBL/GenBank/DDBJ databases">
        <title>Male Hemibagrus guttatus genome.</title>
        <authorList>
            <person name="Bian C."/>
        </authorList>
    </citation>
    <scope>NUCLEOTIDE SEQUENCE</scope>
    <source>
        <strain evidence="23">Male_cb2023</strain>
        <tissue evidence="23">Muscle</tissue>
    </source>
</reference>
<evidence type="ECO:0000256" key="11">
    <source>
        <dbReference type="ARBA" id="ARBA00022949"/>
    </source>
</evidence>
<evidence type="ECO:0000256" key="15">
    <source>
        <dbReference type="ARBA" id="ARBA00023180"/>
    </source>
</evidence>
<feature type="domain" description="Reverse transcriptase" evidence="22">
    <location>
        <begin position="466"/>
        <end position="718"/>
    </location>
</feature>
<dbReference type="SUPFAM" id="SSF56219">
    <property type="entry name" value="DNase I-like"/>
    <property type="match status" value="1"/>
</dbReference>
<dbReference type="InterPro" id="IPR043502">
    <property type="entry name" value="DNA/RNA_pol_sf"/>
</dbReference>
<dbReference type="GO" id="GO:0007156">
    <property type="term" value="P:homophilic cell adhesion via plasma membrane adhesion molecules"/>
    <property type="evidence" value="ECO:0007669"/>
    <property type="project" value="TreeGrafter"/>
</dbReference>
<dbReference type="SUPFAM" id="SSF56672">
    <property type="entry name" value="DNA/RNA polymerases"/>
    <property type="match status" value="2"/>
</dbReference>
<dbReference type="InterPro" id="IPR013162">
    <property type="entry name" value="CD80_C2-set"/>
</dbReference>
<dbReference type="Gene3D" id="3.30.70.270">
    <property type="match status" value="2"/>
</dbReference>
<dbReference type="GO" id="GO:0004523">
    <property type="term" value="F:RNA-DNA hybrid ribonuclease activity"/>
    <property type="evidence" value="ECO:0007669"/>
    <property type="project" value="UniProtKB-EC"/>
</dbReference>
<feature type="compositionally biased region" description="Basic residues" evidence="19">
    <location>
        <begin position="1612"/>
        <end position="1629"/>
    </location>
</feature>
<keyword evidence="9" id="KW-0677">Repeat</keyword>
<dbReference type="Pfam" id="PF03372">
    <property type="entry name" value="Exo_endo_phos"/>
    <property type="match status" value="1"/>
</dbReference>
<feature type="domain" description="Reverse transcriptase" evidence="22">
    <location>
        <begin position="1"/>
        <end position="89"/>
    </location>
</feature>
<gene>
    <name evidence="23" type="ORF">QTP70_007958</name>
</gene>
<feature type="region of interest" description="Disordered" evidence="19">
    <location>
        <begin position="1466"/>
        <end position="1550"/>
    </location>
</feature>
<comment type="caution">
    <text evidence="23">The sequence shown here is derived from an EMBL/GenBank/DDBJ whole genome shotgun (WGS) entry which is preliminary data.</text>
</comment>
<evidence type="ECO:0000256" key="19">
    <source>
        <dbReference type="SAM" id="MobiDB-lite"/>
    </source>
</evidence>
<dbReference type="SUPFAM" id="SSF48726">
    <property type="entry name" value="Immunoglobulin"/>
    <property type="match status" value="3"/>
</dbReference>
<keyword evidence="6" id="KW-1003">Cell membrane</keyword>
<feature type="compositionally biased region" description="Low complexity" evidence="19">
    <location>
        <begin position="1490"/>
        <end position="1511"/>
    </location>
</feature>
<evidence type="ECO:0000256" key="9">
    <source>
        <dbReference type="ARBA" id="ARBA00022737"/>
    </source>
</evidence>
<keyword evidence="12 20" id="KW-1133">Transmembrane helix</keyword>
<dbReference type="InterPro" id="IPR003599">
    <property type="entry name" value="Ig_sub"/>
</dbReference>
<organism evidence="23 24">
    <name type="scientific">Hemibagrus guttatus</name>
    <dbReference type="NCBI Taxonomy" id="175788"/>
    <lineage>
        <taxon>Eukaryota</taxon>
        <taxon>Metazoa</taxon>
        <taxon>Chordata</taxon>
        <taxon>Craniata</taxon>
        <taxon>Vertebrata</taxon>
        <taxon>Euteleostomi</taxon>
        <taxon>Actinopterygii</taxon>
        <taxon>Neopterygii</taxon>
        <taxon>Teleostei</taxon>
        <taxon>Ostariophysi</taxon>
        <taxon>Siluriformes</taxon>
        <taxon>Bagridae</taxon>
        <taxon>Hemibagrus</taxon>
    </lineage>
</organism>
<proteinExistence type="inferred from homology"/>
<dbReference type="PROSITE" id="PS50835">
    <property type="entry name" value="IG_LIKE"/>
    <property type="match status" value="3"/>
</dbReference>
<dbReference type="InterPro" id="IPR013783">
    <property type="entry name" value="Ig-like_fold"/>
</dbReference>
<dbReference type="SMART" id="SM00409">
    <property type="entry name" value="IG"/>
    <property type="match status" value="2"/>
</dbReference>
<evidence type="ECO:0000256" key="7">
    <source>
        <dbReference type="ARBA" id="ARBA00022692"/>
    </source>
</evidence>
<dbReference type="CDD" id="cd09076">
    <property type="entry name" value="L1-EN"/>
    <property type="match status" value="1"/>
</dbReference>
<name>A0AAE0QID7_9TELE</name>
<feature type="domain" description="Ig-like" evidence="21">
    <location>
        <begin position="1140"/>
        <end position="1225"/>
    </location>
</feature>
<dbReference type="Pfam" id="PF07686">
    <property type="entry name" value="V-set"/>
    <property type="match status" value="1"/>
</dbReference>
<dbReference type="FunFam" id="2.60.40.10:FF:000298">
    <property type="entry name" value="Nectin cell adhesion molecule 3"/>
    <property type="match status" value="1"/>
</dbReference>
<dbReference type="Pfam" id="PF00078">
    <property type="entry name" value="RVT_1"/>
    <property type="match status" value="2"/>
</dbReference>
<comment type="similarity">
    <text evidence="4">Belongs to the beta type-B retroviral polymerase family. HERV class-II K(HML-2) pol subfamily.</text>
</comment>
<dbReference type="GO" id="GO:0046718">
    <property type="term" value="P:symbiont entry into host cell"/>
    <property type="evidence" value="ECO:0007669"/>
    <property type="project" value="InterPro"/>
</dbReference>
<dbReference type="InterPro" id="IPR003598">
    <property type="entry name" value="Ig_sub2"/>
</dbReference>
<dbReference type="EMBL" id="JAUCMX010000014">
    <property type="protein sequence ID" value="KAK3523677.1"/>
    <property type="molecule type" value="Genomic_DNA"/>
</dbReference>
<evidence type="ECO:0000313" key="23">
    <source>
        <dbReference type="EMBL" id="KAK3523677.1"/>
    </source>
</evidence>
<evidence type="ECO:0000256" key="10">
    <source>
        <dbReference type="ARBA" id="ARBA00022889"/>
    </source>
</evidence>
<dbReference type="Gene3D" id="2.60.40.10">
    <property type="entry name" value="Immunoglobulins"/>
    <property type="match status" value="3"/>
</dbReference>
<dbReference type="CDD" id="cd07704">
    <property type="entry name" value="IgC1_2_Nectin-3-4_like"/>
    <property type="match status" value="1"/>
</dbReference>
<evidence type="ECO:0000256" key="2">
    <source>
        <dbReference type="ARBA" id="ARBA00004536"/>
    </source>
</evidence>
<keyword evidence="8" id="KW-0732">Signal</keyword>
<comment type="similarity">
    <text evidence="3">Belongs to the nectin family.</text>
</comment>
<dbReference type="Pfam" id="PF08205">
    <property type="entry name" value="C2-set_2"/>
    <property type="match status" value="1"/>
</dbReference>
<dbReference type="InterPro" id="IPR036388">
    <property type="entry name" value="WH-like_DNA-bd_sf"/>
</dbReference>
<keyword evidence="10" id="KW-0130">Cell adhesion</keyword>
<evidence type="ECO:0000256" key="18">
    <source>
        <dbReference type="SAM" id="Coils"/>
    </source>
</evidence>
<evidence type="ECO:0000256" key="6">
    <source>
        <dbReference type="ARBA" id="ARBA00022475"/>
    </source>
</evidence>
<dbReference type="InterPro" id="IPR007110">
    <property type="entry name" value="Ig-like_dom"/>
</dbReference>
<keyword evidence="16" id="KW-0393">Immunoglobulin domain</keyword>
<feature type="domain" description="Ig-like" evidence="21">
    <location>
        <begin position="1040"/>
        <end position="1121"/>
    </location>
</feature>
<feature type="compositionally biased region" description="Basic and acidic residues" evidence="19">
    <location>
        <begin position="1466"/>
        <end position="1477"/>
    </location>
</feature>
<dbReference type="GO" id="GO:0043296">
    <property type="term" value="C:apical junction complex"/>
    <property type="evidence" value="ECO:0007669"/>
    <property type="project" value="TreeGrafter"/>
</dbReference>
<dbReference type="Gene3D" id="1.10.10.10">
    <property type="entry name" value="Winged helix-like DNA-binding domain superfamily/Winged helix DNA-binding domain"/>
    <property type="match status" value="1"/>
</dbReference>
<dbReference type="Gene3D" id="3.60.10.10">
    <property type="entry name" value="Endonuclease/exonuclease/phosphatase"/>
    <property type="match status" value="2"/>
</dbReference>
<dbReference type="SMART" id="SM00408">
    <property type="entry name" value="IGc2"/>
    <property type="match status" value="2"/>
</dbReference>
<dbReference type="GO" id="GO:0005912">
    <property type="term" value="C:adherens junction"/>
    <property type="evidence" value="ECO:0007669"/>
    <property type="project" value="UniProtKB-SubCell"/>
</dbReference>
<evidence type="ECO:0000259" key="21">
    <source>
        <dbReference type="PROSITE" id="PS50835"/>
    </source>
</evidence>
<dbReference type="Pfam" id="PF13927">
    <property type="entry name" value="Ig_3"/>
    <property type="match status" value="1"/>
</dbReference>
<evidence type="ECO:0000256" key="5">
    <source>
        <dbReference type="ARBA" id="ARBA00012180"/>
    </source>
</evidence>
<dbReference type="InterPro" id="IPR036179">
    <property type="entry name" value="Ig-like_dom_sf"/>
</dbReference>
<protein>
    <recommendedName>
        <fullName evidence="5">ribonuclease H</fullName>
        <ecNumber evidence="5">3.1.26.4</ecNumber>
    </recommendedName>
    <alternativeName>
        <fullName evidence="17">Nectin cell adhesion molecule 3</fullName>
    </alternativeName>
</protein>
<dbReference type="GO" id="GO:0007157">
    <property type="term" value="P:heterophilic cell-cell adhesion via plasma membrane cell adhesion molecules"/>
    <property type="evidence" value="ECO:0007669"/>
    <property type="project" value="TreeGrafter"/>
</dbReference>
<dbReference type="Proteomes" id="UP001274896">
    <property type="component" value="Unassembled WGS sequence"/>
</dbReference>
<dbReference type="GO" id="GO:0005886">
    <property type="term" value="C:plasma membrane"/>
    <property type="evidence" value="ECO:0007669"/>
    <property type="project" value="UniProtKB-SubCell"/>
</dbReference>
<keyword evidence="13 20" id="KW-0472">Membrane</keyword>
<accession>A0AAE0QID7</accession>
<dbReference type="InterPro" id="IPR000477">
    <property type="entry name" value="RT_dom"/>
</dbReference>
<keyword evidence="15" id="KW-0325">Glycoprotein</keyword>
<evidence type="ECO:0000256" key="12">
    <source>
        <dbReference type="ARBA" id="ARBA00022989"/>
    </source>
</evidence>
<evidence type="ECO:0000256" key="13">
    <source>
        <dbReference type="ARBA" id="ARBA00023136"/>
    </source>
</evidence>
<keyword evidence="18" id="KW-0175">Coiled coil</keyword>
<dbReference type="InterPro" id="IPR036691">
    <property type="entry name" value="Endo/exonu/phosph_ase_sf"/>
</dbReference>
<dbReference type="EC" id="3.1.26.4" evidence="5"/>
<dbReference type="InterPro" id="IPR005135">
    <property type="entry name" value="Endo/exonuclease/phosphatase"/>
</dbReference>
<dbReference type="InterPro" id="IPR013106">
    <property type="entry name" value="Ig_V-set"/>
</dbReference>
<dbReference type="PROSITE" id="PS50878">
    <property type="entry name" value="RT_POL"/>
    <property type="match status" value="2"/>
</dbReference>
<comment type="subcellular location">
    <subcellularLocation>
        <location evidence="2">Cell junction</location>
        <location evidence="2">Adherens junction</location>
    </subcellularLocation>
    <subcellularLocation>
        <location evidence="1">Cell membrane</location>
        <topology evidence="1">Single-pass membrane protein</topology>
    </subcellularLocation>
</comment>